<evidence type="ECO:0000256" key="1">
    <source>
        <dbReference type="ARBA" id="ARBA00006640"/>
    </source>
</evidence>
<comment type="similarity">
    <text evidence="1">Belongs to the bacterial ribosomal protein bS21 family.</text>
</comment>
<accession>A0AAE0KM17</accession>
<reference evidence="4" key="2">
    <citation type="submission" date="2023-06" db="EMBL/GenBank/DDBJ databases">
        <authorList>
            <consortium name="Lawrence Berkeley National Laboratory"/>
            <person name="Haridas S."/>
            <person name="Hensen N."/>
            <person name="Bonometti L."/>
            <person name="Westerberg I."/>
            <person name="Brannstrom I.O."/>
            <person name="Guillou S."/>
            <person name="Cros-Aarteil S."/>
            <person name="Calhoun S."/>
            <person name="Kuo A."/>
            <person name="Mondo S."/>
            <person name="Pangilinan J."/>
            <person name="Riley R."/>
            <person name="Labutti K."/>
            <person name="Andreopoulos B."/>
            <person name="Lipzen A."/>
            <person name="Chen C."/>
            <person name="Yanf M."/>
            <person name="Daum C."/>
            <person name="Ng V."/>
            <person name="Clum A."/>
            <person name="Steindorff A."/>
            <person name="Ohm R."/>
            <person name="Martin F."/>
            <person name="Silar P."/>
            <person name="Natvig D."/>
            <person name="Lalanne C."/>
            <person name="Gautier V."/>
            <person name="Ament-Velasquez S.L."/>
            <person name="Kruys A."/>
            <person name="Hutchinson M.I."/>
            <person name="Powell A.J."/>
            <person name="Barry K."/>
            <person name="Miller A.N."/>
            <person name="Grigoriev I.V."/>
            <person name="Debuchy R."/>
            <person name="Gladieux P."/>
            <person name="Thoren M.H."/>
            <person name="Johannesson H."/>
        </authorList>
    </citation>
    <scope>NUCLEOTIDE SEQUENCE</scope>
    <source>
        <strain evidence="4">CBS 958.72</strain>
    </source>
</reference>
<keyword evidence="5" id="KW-1185">Reference proteome</keyword>
<protein>
    <recommendedName>
        <fullName evidence="6">Ribosomal protein S21</fullName>
    </recommendedName>
</protein>
<evidence type="ECO:0000313" key="4">
    <source>
        <dbReference type="EMBL" id="KAK3379149.1"/>
    </source>
</evidence>
<proteinExistence type="inferred from homology"/>
<evidence type="ECO:0000313" key="5">
    <source>
        <dbReference type="Proteomes" id="UP001287356"/>
    </source>
</evidence>
<evidence type="ECO:0000256" key="2">
    <source>
        <dbReference type="ARBA" id="ARBA00022980"/>
    </source>
</evidence>
<sequence length="242" mass="27316">MEARQAIQSLCRAGARPSFLLAACHHHHQPATAIASVVQQQRHLSATISRGKLQDTKPPMSAMDRLRMSLKARKLGSVQAPVNDSFARLTRPPPPPPPAPERFKEAVLPPGFDAKAYVPPENDPLAMVDAVMRAKDAGMMEFKTSDFLKKYNMEKGDINVRLKPSTGRSVPVMGPIDASRALRLLNRICLQNSVRRDSAKQKFHERPGLKRKRLRRERKRTRFIEGFRAVCTRVAELRRQGW</sequence>
<organism evidence="4 5">
    <name type="scientific">Lasiosphaeria ovina</name>
    <dbReference type="NCBI Taxonomy" id="92902"/>
    <lineage>
        <taxon>Eukaryota</taxon>
        <taxon>Fungi</taxon>
        <taxon>Dikarya</taxon>
        <taxon>Ascomycota</taxon>
        <taxon>Pezizomycotina</taxon>
        <taxon>Sordariomycetes</taxon>
        <taxon>Sordariomycetidae</taxon>
        <taxon>Sordariales</taxon>
        <taxon>Lasiosphaeriaceae</taxon>
        <taxon>Lasiosphaeria</taxon>
    </lineage>
</organism>
<dbReference type="Pfam" id="PF01165">
    <property type="entry name" value="Ribosomal_S21"/>
    <property type="match status" value="1"/>
</dbReference>
<name>A0AAE0KM17_9PEZI</name>
<dbReference type="Proteomes" id="UP001287356">
    <property type="component" value="Unassembled WGS sequence"/>
</dbReference>
<dbReference type="PANTHER" id="PTHR41237">
    <property type="entry name" value="37S RIBOSOMAL PROTEIN MRP21, MITOCHONDRIAL"/>
    <property type="match status" value="1"/>
</dbReference>
<comment type="caution">
    <text evidence="4">The sequence shown here is derived from an EMBL/GenBank/DDBJ whole genome shotgun (WGS) entry which is preliminary data.</text>
</comment>
<dbReference type="InterPro" id="IPR001911">
    <property type="entry name" value="Ribosomal_bS21"/>
</dbReference>
<keyword evidence="2" id="KW-0689">Ribosomal protein</keyword>
<dbReference type="GO" id="GO:0005763">
    <property type="term" value="C:mitochondrial small ribosomal subunit"/>
    <property type="evidence" value="ECO:0007669"/>
    <property type="project" value="TreeGrafter"/>
</dbReference>
<keyword evidence="3" id="KW-0687">Ribonucleoprotein</keyword>
<reference evidence="4" key="1">
    <citation type="journal article" date="2023" name="Mol. Phylogenet. Evol.">
        <title>Genome-scale phylogeny and comparative genomics of the fungal order Sordariales.</title>
        <authorList>
            <person name="Hensen N."/>
            <person name="Bonometti L."/>
            <person name="Westerberg I."/>
            <person name="Brannstrom I.O."/>
            <person name="Guillou S."/>
            <person name="Cros-Aarteil S."/>
            <person name="Calhoun S."/>
            <person name="Haridas S."/>
            <person name="Kuo A."/>
            <person name="Mondo S."/>
            <person name="Pangilinan J."/>
            <person name="Riley R."/>
            <person name="LaButti K."/>
            <person name="Andreopoulos B."/>
            <person name="Lipzen A."/>
            <person name="Chen C."/>
            <person name="Yan M."/>
            <person name="Daum C."/>
            <person name="Ng V."/>
            <person name="Clum A."/>
            <person name="Steindorff A."/>
            <person name="Ohm R.A."/>
            <person name="Martin F."/>
            <person name="Silar P."/>
            <person name="Natvig D.O."/>
            <person name="Lalanne C."/>
            <person name="Gautier V."/>
            <person name="Ament-Velasquez S.L."/>
            <person name="Kruys A."/>
            <person name="Hutchinson M.I."/>
            <person name="Powell A.J."/>
            <person name="Barry K."/>
            <person name="Miller A.N."/>
            <person name="Grigoriev I.V."/>
            <person name="Debuchy R."/>
            <person name="Gladieux P."/>
            <person name="Hiltunen Thoren M."/>
            <person name="Johannesson H."/>
        </authorList>
    </citation>
    <scope>NUCLEOTIDE SEQUENCE</scope>
    <source>
        <strain evidence="4">CBS 958.72</strain>
    </source>
</reference>
<evidence type="ECO:0008006" key="6">
    <source>
        <dbReference type="Google" id="ProtNLM"/>
    </source>
</evidence>
<dbReference type="GO" id="GO:0003735">
    <property type="term" value="F:structural constituent of ribosome"/>
    <property type="evidence" value="ECO:0007669"/>
    <property type="project" value="InterPro"/>
</dbReference>
<gene>
    <name evidence="4" type="ORF">B0T24DRAFT_146052</name>
</gene>
<dbReference type="PANTHER" id="PTHR41237:SF1">
    <property type="entry name" value="SMALL RIBOSOMAL SUBUNIT PROTEIN BS21M"/>
    <property type="match status" value="1"/>
</dbReference>
<evidence type="ECO:0000256" key="3">
    <source>
        <dbReference type="ARBA" id="ARBA00023274"/>
    </source>
</evidence>
<dbReference type="InterPro" id="IPR052837">
    <property type="entry name" value="Mitoribosomal_bS21"/>
</dbReference>
<dbReference type="GO" id="GO:0070124">
    <property type="term" value="P:mitochondrial translational initiation"/>
    <property type="evidence" value="ECO:0007669"/>
    <property type="project" value="TreeGrafter"/>
</dbReference>
<dbReference type="AlphaFoldDB" id="A0AAE0KM17"/>
<dbReference type="EMBL" id="JAULSN010000002">
    <property type="protein sequence ID" value="KAK3379149.1"/>
    <property type="molecule type" value="Genomic_DNA"/>
</dbReference>